<proteinExistence type="inferred from homology"/>
<accession>A0ABQ7I1S7</accession>
<dbReference type="SUPFAM" id="SSF56235">
    <property type="entry name" value="N-terminal nucleophile aminohydrolases (Ntn hydrolases)"/>
    <property type="match status" value="1"/>
</dbReference>
<evidence type="ECO:0000313" key="5">
    <source>
        <dbReference type="Proteomes" id="UP001516464"/>
    </source>
</evidence>
<evidence type="ECO:0000256" key="2">
    <source>
        <dbReference type="RuleBase" id="RU000551"/>
    </source>
</evidence>
<comment type="caution">
    <text evidence="4">The sequence shown here is derived from an EMBL/GenBank/DDBJ whole genome shotgun (WGS) entry which is preliminary data.</text>
</comment>
<evidence type="ECO:0000259" key="3">
    <source>
        <dbReference type="PROSITE" id="PS00388"/>
    </source>
</evidence>
<keyword evidence="2" id="KW-0539">Nucleus</keyword>
<reference evidence="4 5" key="1">
    <citation type="submission" date="2019-01" db="EMBL/GenBank/DDBJ databases">
        <title>Genomes sequencing and comparative genomics of infectious freshwater microsporidia, Cucumispora dikerogammari and Thelohania contejeani.</title>
        <authorList>
            <person name="Cormier A."/>
            <person name="Giraud I."/>
            <person name="Wattier R."/>
            <person name="Teixeira M."/>
            <person name="Grandjean F."/>
            <person name="Rigaud T."/>
            <person name="Cordaux R."/>
        </authorList>
    </citation>
    <scope>NUCLEOTIDE SEQUENCE [LARGE SCALE GENOMIC DNA]</scope>
    <source>
        <strain evidence="4">T1</strain>
        <tissue evidence="4">Spores</tissue>
    </source>
</reference>
<keyword evidence="2" id="KW-0963">Cytoplasm</keyword>
<feature type="domain" description="Proteasome alpha-type subunits" evidence="3">
    <location>
        <begin position="3"/>
        <end position="25"/>
    </location>
</feature>
<comment type="subunit">
    <text evidence="2">The 26S proteasome consists of a 20S proteasome core and two 19S regulatory subunits.</text>
</comment>
<protein>
    <recommendedName>
        <fullName evidence="2">Proteasome subunit alpha type</fullName>
    </recommendedName>
</protein>
<name>A0ABQ7I1S7_9MICR</name>
<dbReference type="InterPro" id="IPR029055">
    <property type="entry name" value="Ntn_hydrolases_N"/>
</dbReference>
<dbReference type="Gene3D" id="3.60.20.10">
    <property type="entry name" value="Glutamine Phosphoribosylpyrophosphate, subunit 1, domain 1"/>
    <property type="match status" value="1"/>
</dbReference>
<organism evidence="4 5">
    <name type="scientific">Astathelohania contejeani</name>
    <dbReference type="NCBI Taxonomy" id="164912"/>
    <lineage>
        <taxon>Eukaryota</taxon>
        <taxon>Fungi</taxon>
        <taxon>Fungi incertae sedis</taxon>
        <taxon>Microsporidia</taxon>
        <taxon>Astathelohaniidae</taxon>
        <taxon>Astathelohania</taxon>
    </lineage>
</organism>
<dbReference type="Pfam" id="PF10584">
    <property type="entry name" value="Proteasome_A_N"/>
    <property type="match status" value="1"/>
</dbReference>
<dbReference type="EMBL" id="SBIQ01000016">
    <property type="protein sequence ID" value="KAF7684373.1"/>
    <property type="molecule type" value="Genomic_DNA"/>
</dbReference>
<keyword evidence="1 2" id="KW-0647">Proteasome</keyword>
<dbReference type="PROSITE" id="PS00388">
    <property type="entry name" value="PROTEASOME_ALPHA_1"/>
    <property type="match status" value="1"/>
</dbReference>
<gene>
    <name evidence="4" type="primary">Prosalpha1</name>
    <name evidence="4" type="ORF">TCON_0433</name>
</gene>
<dbReference type="GO" id="GO:0000502">
    <property type="term" value="C:proteasome complex"/>
    <property type="evidence" value="ECO:0007669"/>
    <property type="project" value="UniProtKB-KW"/>
</dbReference>
<sequence>MENYKYYNIFSPEGHLLQIEYALEAVNNELPIVIIRSKTKIAFASRRRRYDSLQIPHSKCIKSIGPGVYLAITGRRGDIDQVVYKAISMCSDKSYVLGFDVTPDILCRSFADKIQKLTQKTGIRPEAFCGTFFGFDGDSPMLYYTDTSAMCYPYYGIAMGEQAIKMNKYLEKVYREDISDDELYEILLETLGQSIGHDFNIGDVDVGCLEKESGLRWLDETEIDRILVRISEKD</sequence>
<dbReference type="Proteomes" id="UP001516464">
    <property type="component" value="Unassembled WGS sequence"/>
</dbReference>
<dbReference type="InterPro" id="IPR050115">
    <property type="entry name" value="Proteasome_alpha"/>
</dbReference>
<comment type="similarity">
    <text evidence="2">Belongs to the peptidase T1A family.</text>
</comment>
<keyword evidence="5" id="KW-1185">Reference proteome</keyword>
<evidence type="ECO:0000313" key="4">
    <source>
        <dbReference type="EMBL" id="KAF7684373.1"/>
    </source>
</evidence>
<dbReference type="PANTHER" id="PTHR11599">
    <property type="entry name" value="PROTEASOME SUBUNIT ALPHA/BETA"/>
    <property type="match status" value="1"/>
</dbReference>
<comment type="subcellular location">
    <subcellularLocation>
        <location evidence="2">Cytoplasm</location>
    </subcellularLocation>
    <subcellularLocation>
        <location evidence="2">Nucleus</location>
    </subcellularLocation>
</comment>
<dbReference type="SMART" id="SM00948">
    <property type="entry name" value="Proteasome_A_N"/>
    <property type="match status" value="1"/>
</dbReference>
<evidence type="ECO:0000256" key="1">
    <source>
        <dbReference type="ARBA" id="ARBA00022942"/>
    </source>
</evidence>
<dbReference type="InterPro" id="IPR001353">
    <property type="entry name" value="Proteasome_sua/b"/>
</dbReference>
<dbReference type="InterPro" id="IPR000426">
    <property type="entry name" value="Proteasome_asu_N"/>
</dbReference>
<dbReference type="Pfam" id="PF00227">
    <property type="entry name" value="Proteasome"/>
    <property type="match status" value="1"/>
</dbReference>